<reference evidence="3 4" key="1">
    <citation type="submission" date="2009-01" db="EMBL/GenBank/DDBJ databases">
        <title>Complete sequence of chromosome of Methylobacterium nodulans ORS 2060.</title>
        <authorList>
            <consortium name="US DOE Joint Genome Institute"/>
            <person name="Lucas S."/>
            <person name="Copeland A."/>
            <person name="Lapidus A."/>
            <person name="Glavina del Rio T."/>
            <person name="Dalin E."/>
            <person name="Tice H."/>
            <person name="Bruce D."/>
            <person name="Goodwin L."/>
            <person name="Pitluck S."/>
            <person name="Sims D."/>
            <person name="Brettin T."/>
            <person name="Detter J.C."/>
            <person name="Han C."/>
            <person name="Larimer F."/>
            <person name="Land M."/>
            <person name="Hauser L."/>
            <person name="Kyrpides N."/>
            <person name="Ivanova N."/>
            <person name="Marx C.J."/>
            <person name="Richardson P."/>
        </authorList>
    </citation>
    <scope>NUCLEOTIDE SEQUENCE [LARGE SCALE GENOMIC DNA]</scope>
    <source>
        <strain evidence="4">LMG 21967 / CNCM I-2342 / ORS 2060</strain>
    </source>
</reference>
<proteinExistence type="predicted"/>
<keyword evidence="2" id="KW-0732">Signal</keyword>
<dbReference type="RefSeq" id="WP_015932291.1">
    <property type="nucleotide sequence ID" value="NC_011894.1"/>
</dbReference>
<gene>
    <name evidence="3" type="ordered locus">Mnod_5865</name>
</gene>
<evidence type="ECO:0000313" key="4">
    <source>
        <dbReference type="Proteomes" id="UP000008207"/>
    </source>
</evidence>
<dbReference type="OrthoDB" id="8455470at2"/>
<keyword evidence="4" id="KW-1185">Reference proteome</keyword>
<dbReference type="KEGG" id="mno:Mnod_5865"/>
<feature type="compositionally biased region" description="Basic residues" evidence="1">
    <location>
        <begin position="83"/>
        <end position="96"/>
    </location>
</feature>
<dbReference type="eggNOG" id="ENOG5033AM3">
    <property type="taxonomic scope" value="Bacteria"/>
</dbReference>
<evidence type="ECO:0000256" key="1">
    <source>
        <dbReference type="SAM" id="MobiDB-lite"/>
    </source>
</evidence>
<evidence type="ECO:0000313" key="3">
    <source>
        <dbReference type="EMBL" id="ACL60693.1"/>
    </source>
</evidence>
<dbReference type="Proteomes" id="UP000008207">
    <property type="component" value="Chromosome"/>
</dbReference>
<feature type="signal peptide" evidence="2">
    <location>
        <begin position="1"/>
        <end position="20"/>
    </location>
</feature>
<sequence>MRHAFVMLFLLGPLAGTALAQGAPRSVADCERIRGDLAYNQCLSLFGPAAPTKGAIAAPAATEVRLPPATAAAEEAEPAPTYRGRRRYGRRIHRGRQSASFAVVSSGRHRRR</sequence>
<dbReference type="AlphaFoldDB" id="B8ISP4"/>
<dbReference type="STRING" id="460265.Mnod_5865"/>
<organism evidence="3 4">
    <name type="scientific">Methylobacterium nodulans (strain LMG 21967 / CNCM I-2342 / ORS 2060)</name>
    <dbReference type="NCBI Taxonomy" id="460265"/>
    <lineage>
        <taxon>Bacteria</taxon>
        <taxon>Pseudomonadati</taxon>
        <taxon>Pseudomonadota</taxon>
        <taxon>Alphaproteobacteria</taxon>
        <taxon>Hyphomicrobiales</taxon>
        <taxon>Methylobacteriaceae</taxon>
        <taxon>Methylobacterium</taxon>
    </lineage>
</organism>
<protein>
    <submittedName>
        <fullName evidence="3">Uncharacterized protein</fullName>
    </submittedName>
</protein>
<accession>B8ISP4</accession>
<dbReference type="HOGENOM" id="CLU_139113_0_0_5"/>
<name>B8ISP4_METNO</name>
<feature type="region of interest" description="Disordered" evidence="1">
    <location>
        <begin position="68"/>
        <end position="112"/>
    </location>
</feature>
<feature type="compositionally biased region" description="Low complexity" evidence="1">
    <location>
        <begin position="68"/>
        <end position="81"/>
    </location>
</feature>
<feature type="chain" id="PRO_5002871901" evidence="2">
    <location>
        <begin position="21"/>
        <end position="112"/>
    </location>
</feature>
<evidence type="ECO:0000256" key="2">
    <source>
        <dbReference type="SAM" id="SignalP"/>
    </source>
</evidence>
<dbReference type="EMBL" id="CP001349">
    <property type="protein sequence ID" value="ACL60693.1"/>
    <property type="molecule type" value="Genomic_DNA"/>
</dbReference>